<feature type="region of interest" description="Disordered" evidence="1">
    <location>
        <begin position="277"/>
        <end position="302"/>
    </location>
</feature>
<gene>
    <name evidence="3" type="ORF">L2764_14255</name>
</gene>
<comment type="caution">
    <text evidence="3">The sequence shown here is derived from an EMBL/GenBank/DDBJ whole genome shotgun (WGS) entry which is preliminary data.</text>
</comment>
<dbReference type="Pfam" id="PF01869">
    <property type="entry name" value="BcrAD_BadFG"/>
    <property type="match status" value="1"/>
</dbReference>
<evidence type="ECO:0000256" key="1">
    <source>
        <dbReference type="SAM" id="MobiDB-lite"/>
    </source>
</evidence>
<feature type="domain" description="ATPase BadF/BadG/BcrA/BcrD type" evidence="2">
    <location>
        <begin position="9"/>
        <end position="245"/>
    </location>
</feature>
<dbReference type="SUPFAM" id="SSF53067">
    <property type="entry name" value="Actin-like ATPase domain"/>
    <property type="match status" value="2"/>
</dbReference>
<dbReference type="Proteomes" id="UP001203423">
    <property type="component" value="Unassembled WGS sequence"/>
</dbReference>
<evidence type="ECO:0000259" key="2">
    <source>
        <dbReference type="Pfam" id="PF01869"/>
    </source>
</evidence>
<dbReference type="InterPro" id="IPR043129">
    <property type="entry name" value="ATPase_NBD"/>
</dbReference>
<reference evidence="3 4" key="1">
    <citation type="submission" date="2022-01" db="EMBL/GenBank/DDBJ databases">
        <title>Whole genome-based taxonomy of the Shewanellaceae.</title>
        <authorList>
            <person name="Martin-Rodriguez A.J."/>
        </authorList>
    </citation>
    <scope>NUCLEOTIDE SEQUENCE [LARGE SCALE GENOMIC DNA]</scope>
    <source>
        <strain evidence="3 4">DSM 17177</strain>
    </source>
</reference>
<proteinExistence type="predicted"/>
<keyword evidence="4" id="KW-1185">Reference proteome</keyword>
<dbReference type="Gene3D" id="3.30.420.40">
    <property type="match status" value="2"/>
</dbReference>
<feature type="compositionally biased region" description="Polar residues" evidence="1">
    <location>
        <begin position="277"/>
        <end position="296"/>
    </location>
</feature>
<sequence>MMHPSYFMGIDGGGSKCNAIKTILVNPQNNILGQGLSGPENPLFGFKQAMDAVIQSAQDALNHAKLKHISLSNVIVGIGLTGINLPDYYQQASTWPHPFMQRYLTTDLHIACIGDHQGEDGAVIIVGTGSCDFSFYQGRKVEFGGYGFPHADKGSGAWFGLKAVSHTLDTFDGLGRETLLCEQLLTQFKVTDPIELSEAVSEGSSAIFASLAPTVFDCAKQGDMISINIVQEGMQYLSQLAKKLLINNQLPLALVGGLKETLLPWLDPFTLAHFHDSQASSEMGPSSGQEQSNTTIKSEENV</sequence>
<dbReference type="RefSeq" id="WP_248940915.1">
    <property type="nucleotide sequence ID" value="NZ_JAKIKS010000054.1"/>
</dbReference>
<evidence type="ECO:0000313" key="4">
    <source>
        <dbReference type="Proteomes" id="UP001203423"/>
    </source>
</evidence>
<dbReference type="PANTHER" id="PTHR43190">
    <property type="entry name" value="N-ACETYL-D-GLUCOSAMINE KINASE"/>
    <property type="match status" value="1"/>
</dbReference>
<dbReference type="CDD" id="cd24082">
    <property type="entry name" value="ASKHA_NBD_GspK-like"/>
    <property type="match status" value="1"/>
</dbReference>
<name>A0ABT0LD22_9GAMM</name>
<dbReference type="PANTHER" id="PTHR43190:SF3">
    <property type="entry name" value="N-ACETYL-D-GLUCOSAMINE KINASE"/>
    <property type="match status" value="1"/>
</dbReference>
<protein>
    <submittedName>
        <fullName evidence="3">ATPase</fullName>
    </submittedName>
</protein>
<dbReference type="EMBL" id="JAKIKS010000054">
    <property type="protein sequence ID" value="MCL1125606.1"/>
    <property type="molecule type" value="Genomic_DNA"/>
</dbReference>
<accession>A0ABT0LD22</accession>
<organism evidence="3 4">
    <name type="scientific">Shewanella surugensis</name>
    <dbReference type="NCBI Taxonomy" id="212020"/>
    <lineage>
        <taxon>Bacteria</taxon>
        <taxon>Pseudomonadati</taxon>
        <taxon>Pseudomonadota</taxon>
        <taxon>Gammaproteobacteria</taxon>
        <taxon>Alteromonadales</taxon>
        <taxon>Shewanellaceae</taxon>
        <taxon>Shewanella</taxon>
    </lineage>
</organism>
<dbReference type="InterPro" id="IPR052519">
    <property type="entry name" value="Euk-type_GlcNAc_Kinase"/>
</dbReference>
<evidence type="ECO:0000313" key="3">
    <source>
        <dbReference type="EMBL" id="MCL1125606.1"/>
    </source>
</evidence>
<dbReference type="InterPro" id="IPR002731">
    <property type="entry name" value="ATPase_BadF"/>
</dbReference>